<feature type="compositionally biased region" description="Basic and acidic residues" evidence="16">
    <location>
        <begin position="200"/>
        <end position="227"/>
    </location>
</feature>
<dbReference type="SMART" id="SM00843">
    <property type="entry name" value="Ftsk_gamma"/>
    <property type="match status" value="1"/>
</dbReference>
<dbReference type="InterPro" id="IPR041027">
    <property type="entry name" value="FtsK_alpha"/>
</dbReference>
<keyword evidence="6 15" id="KW-0547">Nucleotide-binding</keyword>
<feature type="binding site" evidence="15">
    <location>
        <begin position="503"/>
        <end position="510"/>
    </location>
    <ligand>
        <name>ATP</name>
        <dbReference type="ChEBI" id="CHEBI:30616"/>
    </ligand>
</feature>
<evidence type="ECO:0000256" key="15">
    <source>
        <dbReference type="PROSITE-ProRule" id="PRU00289"/>
    </source>
</evidence>
<comment type="subcellular location">
    <subcellularLocation>
        <location evidence="1">Cell membrane</location>
        <topology evidence="1">Multi-pass membrane protein</topology>
    </subcellularLocation>
</comment>
<feature type="transmembrane region" description="Helical" evidence="17">
    <location>
        <begin position="63"/>
        <end position="87"/>
    </location>
</feature>
<dbReference type="Gene3D" id="3.30.980.40">
    <property type="match status" value="1"/>
</dbReference>
<dbReference type="GO" id="GO:0005886">
    <property type="term" value="C:plasma membrane"/>
    <property type="evidence" value="ECO:0007669"/>
    <property type="project" value="UniProtKB-SubCell"/>
</dbReference>
<dbReference type="PROSITE" id="PS50901">
    <property type="entry name" value="FTSK"/>
    <property type="match status" value="1"/>
</dbReference>
<keyword evidence="10" id="KW-0238">DNA-binding</keyword>
<evidence type="ECO:0000256" key="17">
    <source>
        <dbReference type="SAM" id="Phobius"/>
    </source>
</evidence>
<keyword evidence="5 17" id="KW-0812">Transmembrane</keyword>
<feature type="transmembrane region" description="Helical" evidence="17">
    <location>
        <begin position="142"/>
        <end position="175"/>
    </location>
</feature>
<dbReference type="GO" id="GO:0007059">
    <property type="term" value="P:chromosome segregation"/>
    <property type="evidence" value="ECO:0007669"/>
    <property type="project" value="UniProtKB-KW"/>
</dbReference>
<evidence type="ECO:0000256" key="11">
    <source>
        <dbReference type="ARBA" id="ARBA00023136"/>
    </source>
</evidence>
<keyword evidence="7" id="KW-0159">Chromosome partition</keyword>
<dbReference type="InterPro" id="IPR002543">
    <property type="entry name" value="FtsK_dom"/>
</dbReference>
<evidence type="ECO:0000256" key="13">
    <source>
        <dbReference type="ARBA" id="ARBA00024986"/>
    </source>
</evidence>
<proteinExistence type="inferred from homology"/>
<dbReference type="Pfam" id="PF09397">
    <property type="entry name" value="FtsK_gamma"/>
    <property type="match status" value="1"/>
</dbReference>
<comment type="caution">
    <text evidence="19">The sequence shown here is derived from an EMBL/GenBank/DDBJ whole genome shotgun (WGS) entry which is preliminary data.</text>
</comment>
<feature type="transmembrane region" description="Helical" evidence="17">
    <location>
        <begin position="33"/>
        <end position="57"/>
    </location>
</feature>
<feature type="transmembrane region" description="Helical" evidence="17">
    <location>
        <begin position="99"/>
        <end position="122"/>
    </location>
</feature>
<organism evidence="19 20">
    <name type="scientific">Mediterraneibacter butyricigenes</name>
    <dbReference type="NCBI Taxonomy" id="2316025"/>
    <lineage>
        <taxon>Bacteria</taxon>
        <taxon>Bacillati</taxon>
        <taxon>Bacillota</taxon>
        <taxon>Clostridia</taxon>
        <taxon>Lachnospirales</taxon>
        <taxon>Lachnospiraceae</taxon>
        <taxon>Mediterraneibacter</taxon>
    </lineage>
</organism>
<dbReference type="RefSeq" id="WP_119299278.1">
    <property type="nucleotide sequence ID" value="NZ_BHGK01000004.1"/>
</dbReference>
<dbReference type="InterPro" id="IPR036388">
    <property type="entry name" value="WH-like_DNA-bd_sf"/>
</dbReference>
<evidence type="ECO:0000256" key="2">
    <source>
        <dbReference type="ARBA" id="ARBA00006474"/>
    </source>
</evidence>
<accession>A0A391P3K2</accession>
<evidence type="ECO:0000256" key="1">
    <source>
        <dbReference type="ARBA" id="ARBA00004651"/>
    </source>
</evidence>
<dbReference type="InterPro" id="IPR003593">
    <property type="entry name" value="AAA+_ATPase"/>
</dbReference>
<evidence type="ECO:0000259" key="18">
    <source>
        <dbReference type="PROSITE" id="PS50901"/>
    </source>
</evidence>
<evidence type="ECO:0000313" key="20">
    <source>
        <dbReference type="Proteomes" id="UP000265643"/>
    </source>
</evidence>
<evidence type="ECO:0000256" key="5">
    <source>
        <dbReference type="ARBA" id="ARBA00022692"/>
    </source>
</evidence>
<dbReference type="SUPFAM" id="SSF52540">
    <property type="entry name" value="P-loop containing nucleoside triphosphate hydrolases"/>
    <property type="match status" value="1"/>
</dbReference>
<dbReference type="InterPro" id="IPR018541">
    <property type="entry name" value="Ftsk_gamma"/>
</dbReference>
<keyword evidence="12" id="KW-0131">Cell cycle</keyword>
<dbReference type="Pfam" id="PF01580">
    <property type="entry name" value="FtsK_SpoIIIE"/>
    <property type="match status" value="1"/>
</dbReference>
<evidence type="ECO:0000256" key="4">
    <source>
        <dbReference type="ARBA" id="ARBA00022618"/>
    </source>
</evidence>
<keyword evidence="9 17" id="KW-1133">Transmembrane helix</keyword>
<evidence type="ECO:0000256" key="10">
    <source>
        <dbReference type="ARBA" id="ARBA00023125"/>
    </source>
</evidence>
<dbReference type="Pfam" id="PF17854">
    <property type="entry name" value="FtsK_alpha"/>
    <property type="match status" value="1"/>
</dbReference>
<sequence>MAAKTTKSKKTSSAKKKKTTASTQAQEGLYSEIVILISLAVCVLLILSNFGIGGIVGGAVSSVLFGIFGFLAYIMPILLFCGIWFLISNRGNGHAYLKFAAAVLFICMLCTFLELITNSYSVSSTLGDCYKSASAHRNAGGLVGGLFVHILCPLFGVAGTYVLVIVLLLISMILITERSLFKVLKKGGAKAGESARKRRETAQIRKQELQKETGKAKATKAKSDAKEKKSRKDQKVSGVSFATTLVGKSPNVKELYAEEAAENASDDQTMQADDFVINRPEESELFADLPEDSGMVAESVQEMDSVPEEKPKKSTPRKKKTDPEELSKQISSVEEERKETELSSEAAIEQYRQPPLSLLKKGSGHKGDSDAHLRATALKLEQTLQNFGVKVHVTNASCGPSVTRYEIQPEQGVKVSKIVGLADDIKLNLAVADLRIEAPIPGKAAVGIEVPNKETSPVMLRDLLESEEFQKSTSKMSFAVGKDISGKTIVSDIAKMPHVLVAGATGSGKSVCINTLIMSILYKASPDEVKMIMIDPKVVELSVYNGIPHLLIPVVTDPKKASGALNWAVAEMMNRYQLFAEFNVRDMKGFNAKLDELEKAGTEENLPKKMFQLVVIVDELADLMMVAPGEVESAICRLAQLARAAGIHLILATQRPSVNVITGLIKANMPSRIAFSTTSGVDSRTIIDMNGAEKLLGKGDMLFYPAGYPKPVRVQGSFVSDQEVQKVVDYLIDHNGKASYSEEIEEHVNANAGTEVSMPGEDSSKEERDAYFVDAGKFIIEKEKASIGMLQRMFKIGFNRAARIMDQLCEAGVVGGEEGTKPRKILMTMEEFETYLAGEGES</sequence>
<keyword evidence="4 19" id="KW-0132">Cell division</keyword>
<comment type="function">
    <text evidence="13">Essential cell division protein that coordinates cell division and chromosome segregation. The N-terminus is involved in assembly of the cell-division machinery. The C-terminus functions as a DNA motor that moves dsDNA in an ATP-dependent manner towards the dif recombination site, which is located within the replication terminus region. Required for activation of the Xer recombinase, allowing activation of chromosome unlinking by recombination.</text>
</comment>
<feature type="region of interest" description="Disordered" evidence="16">
    <location>
        <begin position="192"/>
        <end position="234"/>
    </location>
</feature>
<dbReference type="PANTHER" id="PTHR22683">
    <property type="entry name" value="SPORULATION PROTEIN RELATED"/>
    <property type="match status" value="1"/>
</dbReference>
<evidence type="ECO:0000256" key="16">
    <source>
        <dbReference type="SAM" id="MobiDB-lite"/>
    </source>
</evidence>
<gene>
    <name evidence="19" type="primary">ftsK</name>
    <name evidence="19" type="ORF">KGMB01110_28370</name>
</gene>
<dbReference type="InterPro" id="IPR036390">
    <property type="entry name" value="WH_DNA-bd_sf"/>
</dbReference>
<protein>
    <submittedName>
        <fullName evidence="19">Cell division protein FtsK</fullName>
    </submittedName>
</protein>
<reference evidence="20" key="1">
    <citation type="submission" date="2018-09" db="EMBL/GenBank/DDBJ databases">
        <title>Draft Genome Sequence of Mediterraneibacter sp. KCTC 15684.</title>
        <authorList>
            <person name="Kim J.S."/>
            <person name="Han K.I."/>
            <person name="Suh M.K."/>
            <person name="Lee K.C."/>
            <person name="Eom M.K."/>
            <person name="Lee J.H."/>
            <person name="Park S.H."/>
            <person name="Kang S.W."/>
            <person name="Park J.E."/>
            <person name="Oh B.S."/>
            <person name="Yu S.Y."/>
            <person name="Choi S.H."/>
            <person name="Lee D.H."/>
            <person name="Yoon H."/>
            <person name="Kim B."/>
            <person name="Yang S.J."/>
            <person name="Lee J.S."/>
        </authorList>
    </citation>
    <scope>NUCLEOTIDE SEQUENCE [LARGE SCALE GENOMIC DNA]</scope>
    <source>
        <strain evidence="20">KCTC 15684</strain>
    </source>
</reference>
<evidence type="ECO:0000256" key="12">
    <source>
        <dbReference type="ARBA" id="ARBA00023306"/>
    </source>
</evidence>
<dbReference type="GO" id="GO:0005524">
    <property type="term" value="F:ATP binding"/>
    <property type="evidence" value="ECO:0007669"/>
    <property type="project" value="UniProtKB-UniRule"/>
</dbReference>
<evidence type="ECO:0000256" key="9">
    <source>
        <dbReference type="ARBA" id="ARBA00022989"/>
    </source>
</evidence>
<evidence type="ECO:0000256" key="6">
    <source>
        <dbReference type="ARBA" id="ARBA00022741"/>
    </source>
</evidence>
<feature type="domain" description="FtsK" evidence="18">
    <location>
        <begin position="486"/>
        <end position="684"/>
    </location>
</feature>
<dbReference type="InterPro" id="IPR025199">
    <property type="entry name" value="FtsK_4TM"/>
</dbReference>
<keyword evidence="8 15" id="KW-0067">ATP-binding</keyword>
<dbReference type="InterPro" id="IPR027417">
    <property type="entry name" value="P-loop_NTPase"/>
</dbReference>
<dbReference type="Gene3D" id="1.10.10.10">
    <property type="entry name" value="Winged helix-like DNA-binding domain superfamily/Winged helix DNA-binding domain"/>
    <property type="match status" value="1"/>
</dbReference>
<dbReference type="AlphaFoldDB" id="A0A391P3K2"/>
<dbReference type="CDD" id="cd01127">
    <property type="entry name" value="TrwB_TraG_TraD_VirD4"/>
    <property type="match status" value="1"/>
</dbReference>
<comment type="similarity">
    <text evidence="2">Belongs to the FtsK/SpoIIIE/SftA family.</text>
</comment>
<evidence type="ECO:0000256" key="14">
    <source>
        <dbReference type="ARBA" id="ARBA00025923"/>
    </source>
</evidence>
<evidence type="ECO:0000256" key="8">
    <source>
        <dbReference type="ARBA" id="ARBA00022840"/>
    </source>
</evidence>
<keyword evidence="20" id="KW-1185">Reference proteome</keyword>
<dbReference type="SUPFAM" id="SSF46785">
    <property type="entry name" value="Winged helix' DNA-binding domain"/>
    <property type="match status" value="1"/>
</dbReference>
<evidence type="ECO:0000313" key="19">
    <source>
        <dbReference type="EMBL" id="GCA68401.1"/>
    </source>
</evidence>
<comment type="subunit">
    <text evidence="14">Homohexamer. Forms a ring that surrounds DNA.</text>
</comment>
<dbReference type="GO" id="GO:0003677">
    <property type="term" value="F:DNA binding"/>
    <property type="evidence" value="ECO:0007669"/>
    <property type="project" value="UniProtKB-KW"/>
</dbReference>
<dbReference type="SMART" id="SM00382">
    <property type="entry name" value="AAA"/>
    <property type="match status" value="1"/>
</dbReference>
<dbReference type="InterPro" id="IPR050206">
    <property type="entry name" value="FtsK/SpoIIIE/SftA"/>
</dbReference>
<feature type="region of interest" description="Disordered" evidence="16">
    <location>
        <begin position="298"/>
        <end position="349"/>
    </location>
</feature>
<dbReference type="PANTHER" id="PTHR22683:SF41">
    <property type="entry name" value="DNA TRANSLOCASE FTSK"/>
    <property type="match status" value="1"/>
</dbReference>
<evidence type="ECO:0000256" key="3">
    <source>
        <dbReference type="ARBA" id="ARBA00022475"/>
    </source>
</evidence>
<dbReference type="Pfam" id="PF13491">
    <property type="entry name" value="FtsK_4TM"/>
    <property type="match status" value="1"/>
</dbReference>
<name>A0A391P3K2_9FIRM</name>
<dbReference type="GO" id="GO:0051301">
    <property type="term" value="P:cell division"/>
    <property type="evidence" value="ECO:0007669"/>
    <property type="project" value="UniProtKB-KW"/>
</dbReference>
<dbReference type="Proteomes" id="UP000265643">
    <property type="component" value="Unassembled WGS sequence"/>
</dbReference>
<keyword evidence="11 17" id="KW-0472">Membrane</keyword>
<dbReference type="EMBL" id="BHGK01000004">
    <property type="protein sequence ID" value="GCA68401.1"/>
    <property type="molecule type" value="Genomic_DNA"/>
</dbReference>
<keyword evidence="3" id="KW-1003">Cell membrane</keyword>
<dbReference type="Gene3D" id="3.40.50.300">
    <property type="entry name" value="P-loop containing nucleotide triphosphate hydrolases"/>
    <property type="match status" value="1"/>
</dbReference>
<evidence type="ECO:0000256" key="7">
    <source>
        <dbReference type="ARBA" id="ARBA00022829"/>
    </source>
</evidence>